<dbReference type="SUPFAM" id="SSF51120">
    <property type="entry name" value="beta-Roll"/>
    <property type="match status" value="2"/>
</dbReference>
<comment type="caution">
    <text evidence="4">The sequence shown here is derived from an EMBL/GenBank/DDBJ whole genome shotgun (WGS) entry which is preliminary data.</text>
</comment>
<dbReference type="PRINTS" id="PR00313">
    <property type="entry name" value="CABNDNGRPT"/>
</dbReference>
<accession>A0ABW3IMB6</accession>
<dbReference type="InterPro" id="IPR050557">
    <property type="entry name" value="RTX_toxin/Mannuronan_C5-epim"/>
</dbReference>
<protein>
    <submittedName>
        <fullName evidence="4">Calcium-binding protein</fullName>
    </submittedName>
</protein>
<feature type="region of interest" description="Disordered" evidence="3">
    <location>
        <begin position="318"/>
        <end position="348"/>
    </location>
</feature>
<dbReference type="PROSITE" id="PS00330">
    <property type="entry name" value="HEMOLYSIN_CALCIUM"/>
    <property type="match status" value="3"/>
</dbReference>
<proteinExistence type="predicted"/>
<name>A0ABW3IMB6_9RHOB</name>
<reference evidence="5" key="1">
    <citation type="journal article" date="2019" name="Int. J. Syst. Evol. Microbiol.">
        <title>The Global Catalogue of Microorganisms (GCM) 10K type strain sequencing project: providing services to taxonomists for standard genome sequencing and annotation.</title>
        <authorList>
            <consortium name="The Broad Institute Genomics Platform"/>
            <consortium name="The Broad Institute Genome Sequencing Center for Infectious Disease"/>
            <person name="Wu L."/>
            <person name="Ma J."/>
        </authorList>
    </citation>
    <scope>NUCLEOTIDE SEQUENCE [LARGE SCALE GENOMIC DNA]</scope>
    <source>
        <strain evidence="5">CCUG 60524</strain>
    </source>
</reference>
<dbReference type="Gene3D" id="2.150.10.10">
    <property type="entry name" value="Serralysin-like metalloprotease, C-terminal"/>
    <property type="match status" value="4"/>
</dbReference>
<dbReference type="Proteomes" id="UP001597108">
    <property type="component" value="Unassembled WGS sequence"/>
</dbReference>
<evidence type="ECO:0000313" key="5">
    <source>
        <dbReference type="Proteomes" id="UP001597108"/>
    </source>
</evidence>
<dbReference type="EMBL" id="JBHTJT010000007">
    <property type="protein sequence ID" value="MFD0979229.1"/>
    <property type="molecule type" value="Genomic_DNA"/>
</dbReference>
<evidence type="ECO:0000256" key="2">
    <source>
        <dbReference type="ARBA" id="ARBA00022525"/>
    </source>
</evidence>
<dbReference type="Pfam" id="PF00353">
    <property type="entry name" value="HemolysinCabind"/>
    <property type="match status" value="4"/>
</dbReference>
<comment type="subcellular location">
    <subcellularLocation>
        <location evidence="1">Secreted</location>
    </subcellularLocation>
</comment>
<feature type="compositionally biased region" description="Gly residues" evidence="3">
    <location>
        <begin position="326"/>
        <end position="339"/>
    </location>
</feature>
<dbReference type="RefSeq" id="WP_386073563.1">
    <property type="nucleotide sequence ID" value="NZ_JBHTJT010000007.1"/>
</dbReference>
<evidence type="ECO:0000256" key="1">
    <source>
        <dbReference type="ARBA" id="ARBA00004613"/>
    </source>
</evidence>
<dbReference type="InterPro" id="IPR011049">
    <property type="entry name" value="Serralysin-like_metalloprot_C"/>
</dbReference>
<dbReference type="PANTHER" id="PTHR38340:SF1">
    <property type="entry name" value="S-LAYER PROTEIN"/>
    <property type="match status" value="1"/>
</dbReference>
<dbReference type="InterPro" id="IPR018511">
    <property type="entry name" value="Hemolysin-typ_Ca-bd_CS"/>
</dbReference>
<evidence type="ECO:0000313" key="4">
    <source>
        <dbReference type="EMBL" id="MFD0979229.1"/>
    </source>
</evidence>
<keyword evidence="5" id="KW-1185">Reference proteome</keyword>
<sequence>MTTYTFTGFSATYGDDGPTSFTPNVEIQVVGPDNSYISYSIKETSKDDLPKVSISDNLYSVTANGQSIAGMVGDDYIGTITWNGKKTTILNISIEGDNNTNTDYFIVLGGAELPDFSNLREFDAFGNSIDGFGTATGDFAPNQRILLSEFADVDISEVDELYGTNRKDTLNGGAGEDEIYSSKGNDTLNGGADYDQLHFTFDPAAITVNLAKKTATDGWGNTDKVLNFEMVRGSMFDDTMIGDGNDNAFRGLEGDDLIKGGGGMDVTRYDRDANYGGTSGVSVNLAKGTATDGFGDTDTLVSIENAYGSDSGDTLIGSNGDNTFRGNGGNDTVRGGGGKDYVTGGDGKDRLLGNGGNDTLEGENGADTILGAAGRDTINGGQGNDKLTGGSASDKFVFADGFDKDVIRDFDANDDGEVIDLSDVSSIKGFRDLKQIHMSRDGGDVVIVAGKGDVLTLTDVKFADLDAADFLF</sequence>
<gene>
    <name evidence="4" type="ORF">ACFQ2S_06130</name>
</gene>
<keyword evidence="2" id="KW-0964">Secreted</keyword>
<dbReference type="InterPro" id="IPR001343">
    <property type="entry name" value="Hemolysn_Ca-bd"/>
</dbReference>
<organism evidence="4 5">
    <name type="scientific">Tropicimonas aquimaris</name>
    <dbReference type="NCBI Taxonomy" id="914152"/>
    <lineage>
        <taxon>Bacteria</taxon>
        <taxon>Pseudomonadati</taxon>
        <taxon>Pseudomonadota</taxon>
        <taxon>Alphaproteobacteria</taxon>
        <taxon>Rhodobacterales</taxon>
        <taxon>Roseobacteraceae</taxon>
        <taxon>Tropicimonas</taxon>
    </lineage>
</organism>
<evidence type="ECO:0000256" key="3">
    <source>
        <dbReference type="SAM" id="MobiDB-lite"/>
    </source>
</evidence>
<dbReference type="PANTHER" id="PTHR38340">
    <property type="entry name" value="S-LAYER PROTEIN"/>
    <property type="match status" value="1"/>
</dbReference>